<protein>
    <submittedName>
        <fullName evidence="2">Uncharacterized protein</fullName>
    </submittedName>
</protein>
<keyword evidence="1" id="KW-0732">Signal</keyword>
<comment type="caution">
    <text evidence="2">The sequence shown here is derived from an EMBL/GenBank/DDBJ whole genome shotgun (WGS) entry which is preliminary data.</text>
</comment>
<proteinExistence type="predicted"/>
<feature type="signal peptide" evidence="1">
    <location>
        <begin position="1"/>
        <end position="28"/>
    </location>
</feature>
<dbReference type="Proteomes" id="UP000321436">
    <property type="component" value="Unassembled WGS sequence"/>
</dbReference>
<dbReference type="AlphaFoldDB" id="A0A512RJ34"/>
<dbReference type="EMBL" id="BKAU01000001">
    <property type="protein sequence ID" value="GEP95723.1"/>
    <property type="molecule type" value="Genomic_DNA"/>
</dbReference>
<keyword evidence="3" id="KW-1185">Reference proteome</keyword>
<name>A0A512RJ34_9BACT</name>
<evidence type="ECO:0000256" key="1">
    <source>
        <dbReference type="SAM" id="SignalP"/>
    </source>
</evidence>
<sequence length="111" mass="11953">MIKKFRFGFAAFIAVLAISATLASYAGAFENTKLSPQTITCYRLSSGVAPTVCGTVDLCLDNFTIPVERNSECIGTAPDACCYIVDDTQFCPDEPTKFKVTQIVCGEYAGE</sequence>
<accession>A0A512RJ34</accession>
<evidence type="ECO:0000313" key="2">
    <source>
        <dbReference type="EMBL" id="GEP95723.1"/>
    </source>
</evidence>
<dbReference type="RefSeq" id="WP_146860213.1">
    <property type="nucleotide sequence ID" value="NZ_BKAU01000001.1"/>
</dbReference>
<evidence type="ECO:0000313" key="3">
    <source>
        <dbReference type="Proteomes" id="UP000321436"/>
    </source>
</evidence>
<reference evidence="2 3" key="1">
    <citation type="submission" date="2019-07" db="EMBL/GenBank/DDBJ databases">
        <title>Whole genome shotgun sequence of Chitinophaga cymbidii NBRC 109752.</title>
        <authorList>
            <person name="Hosoyama A."/>
            <person name="Uohara A."/>
            <person name="Ohji S."/>
            <person name="Ichikawa N."/>
        </authorList>
    </citation>
    <scope>NUCLEOTIDE SEQUENCE [LARGE SCALE GENOMIC DNA]</scope>
    <source>
        <strain evidence="2 3">NBRC 109752</strain>
    </source>
</reference>
<gene>
    <name evidence="2" type="ORF">CCY01nite_19830</name>
</gene>
<organism evidence="2 3">
    <name type="scientific">Chitinophaga cymbidii</name>
    <dbReference type="NCBI Taxonomy" id="1096750"/>
    <lineage>
        <taxon>Bacteria</taxon>
        <taxon>Pseudomonadati</taxon>
        <taxon>Bacteroidota</taxon>
        <taxon>Chitinophagia</taxon>
        <taxon>Chitinophagales</taxon>
        <taxon>Chitinophagaceae</taxon>
        <taxon>Chitinophaga</taxon>
    </lineage>
</organism>
<feature type="chain" id="PRO_5021916002" evidence="1">
    <location>
        <begin position="29"/>
        <end position="111"/>
    </location>
</feature>